<dbReference type="CDD" id="cd03469">
    <property type="entry name" value="Rieske_RO_Alpha_N"/>
    <property type="match status" value="1"/>
</dbReference>
<evidence type="ECO:0000256" key="6">
    <source>
        <dbReference type="ARBA" id="ARBA00023014"/>
    </source>
</evidence>
<dbReference type="EMBL" id="VWNA01000001">
    <property type="protein sequence ID" value="MQT13165.1"/>
    <property type="molecule type" value="Genomic_DNA"/>
</dbReference>
<dbReference type="InterPro" id="IPR015879">
    <property type="entry name" value="Ring_hydroxy_dOase_asu_C_dom"/>
</dbReference>
<reference evidence="8 9" key="1">
    <citation type="submission" date="2019-09" db="EMBL/GenBank/DDBJ databases">
        <title>Segnochrobactrum spirostomi gen. nov., sp. nov., isolated from the ciliate Spirostomum cf. yagiui and description of a novel family, Segnochrobactraceae fam. nov. within the order Rhizobiales of the class Alphaproteobacteria.</title>
        <authorList>
            <person name="Akter S."/>
            <person name="Shazib S.U.A."/>
            <person name="Shin M.K."/>
        </authorList>
    </citation>
    <scope>NUCLEOTIDE SEQUENCE [LARGE SCALE GENOMIC DNA]</scope>
    <source>
        <strain evidence="8 9">Sp-1</strain>
    </source>
</reference>
<proteinExistence type="predicted"/>
<dbReference type="PRINTS" id="PR00090">
    <property type="entry name" value="RNGDIOXGNASE"/>
</dbReference>
<evidence type="ECO:0000313" key="8">
    <source>
        <dbReference type="EMBL" id="MQT13165.1"/>
    </source>
</evidence>
<dbReference type="AlphaFoldDB" id="A0A6A7Y378"/>
<dbReference type="SUPFAM" id="SSF55961">
    <property type="entry name" value="Bet v1-like"/>
    <property type="match status" value="1"/>
</dbReference>
<evidence type="ECO:0000256" key="1">
    <source>
        <dbReference type="ARBA" id="ARBA00001962"/>
    </source>
</evidence>
<dbReference type="SUPFAM" id="SSF50022">
    <property type="entry name" value="ISP domain"/>
    <property type="match status" value="1"/>
</dbReference>
<keyword evidence="6" id="KW-0411">Iron-sulfur</keyword>
<keyword evidence="9" id="KW-1185">Reference proteome</keyword>
<dbReference type="PANTHER" id="PTHR43756">
    <property type="entry name" value="CHOLINE MONOOXYGENASE, CHLOROPLASTIC"/>
    <property type="match status" value="1"/>
</dbReference>
<gene>
    <name evidence="8" type="ORF">F0357_11030</name>
</gene>
<dbReference type="Pfam" id="PF00355">
    <property type="entry name" value="Rieske"/>
    <property type="match status" value="1"/>
</dbReference>
<name>A0A6A7Y378_9HYPH</name>
<dbReference type="InterPro" id="IPR017941">
    <property type="entry name" value="Rieske_2Fe-2S"/>
</dbReference>
<dbReference type="GO" id="GO:0051537">
    <property type="term" value="F:2 iron, 2 sulfur cluster binding"/>
    <property type="evidence" value="ECO:0007669"/>
    <property type="project" value="UniProtKB-KW"/>
</dbReference>
<dbReference type="Pfam" id="PF00848">
    <property type="entry name" value="Ring_hydroxyl_A"/>
    <property type="match status" value="1"/>
</dbReference>
<dbReference type="PANTHER" id="PTHR43756:SF5">
    <property type="entry name" value="CHOLINE MONOOXYGENASE, CHLOROPLASTIC"/>
    <property type="match status" value="1"/>
</dbReference>
<accession>A0A6A7Y378</accession>
<evidence type="ECO:0000256" key="5">
    <source>
        <dbReference type="ARBA" id="ARBA00023004"/>
    </source>
</evidence>
<keyword evidence="3" id="KW-0479">Metal-binding</keyword>
<keyword evidence="5" id="KW-0408">Iron</keyword>
<evidence type="ECO:0000256" key="3">
    <source>
        <dbReference type="ARBA" id="ARBA00022723"/>
    </source>
</evidence>
<evidence type="ECO:0000313" key="9">
    <source>
        <dbReference type="Proteomes" id="UP000332515"/>
    </source>
</evidence>
<dbReference type="RefSeq" id="WP_208948290.1">
    <property type="nucleotide sequence ID" value="NZ_VWNA01000001.1"/>
</dbReference>
<keyword evidence="4" id="KW-0560">Oxidoreductase</keyword>
<evidence type="ECO:0000256" key="4">
    <source>
        <dbReference type="ARBA" id="ARBA00023002"/>
    </source>
</evidence>
<evidence type="ECO:0000256" key="2">
    <source>
        <dbReference type="ARBA" id="ARBA00022714"/>
    </source>
</evidence>
<dbReference type="Gene3D" id="3.90.380.10">
    <property type="entry name" value="Naphthalene 1,2-dioxygenase Alpha Subunit, Chain A, domain 1"/>
    <property type="match status" value="1"/>
</dbReference>
<dbReference type="Proteomes" id="UP000332515">
    <property type="component" value="Unassembled WGS sequence"/>
</dbReference>
<dbReference type="GO" id="GO:0051213">
    <property type="term" value="F:dioxygenase activity"/>
    <property type="evidence" value="ECO:0007669"/>
    <property type="project" value="UniProtKB-KW"/>
</dbReference>
<comment type="caution">
    <text evidence="8">The sequence shown here is derived from an EMBL/GenBank/DDBJ whole genome shotgun (WGS) entry which is preliminary data.</text>
</comment>
<keyword evidence="8" id="KW-0223">Dioxygenase</keyword>
<dbReference type="PROSITE" id="PS51296">
    <property type="entry name" value="RIESKE"/>
    <property type="match status" value="1"/>
</dbReference>
<protein>
    <submittedName>
        <fullName evidence="8">Aromatic ring-hydroxylating dioxygenase subunit alpha</fullName>
    </submittedName>
</protein>
<organism evidence="8 9">
    <name type="scientific">Segnochrobactrum spirostomi</name>
    <dbReference type="NCBI Taxonomy" id="2608987"/>
    <lineage>
        <taxon>Bacteria</taxon>
        <taxon>Pseudomonadati</taxon>
        <taxon>Pseudomonadota</taxon>
        <taxon>Alphaproteobacteria</taxon>
        <taxon>Hyphomicrobiales</taxon>
        <taxon>Segnochrobactraceae</taxon>
        <taxon>Segnochrobactrum</taxon>
    </lineage>
</organism>
<dbReference type="Gene3D" id="2.102.10.10">
    <property type="entry name" value="Rieske [2Fe-2S] iron-sulphur domain"/>
    <property type="match status" value="1"/>
</dbReference>
<dbReference type="InterPro" id="IPR036922">
    <property type="entry name" value="Rieske_2Fe-2S_sf"/>
</dbReference>
<feature type="domain" description="Rieske" evidence="7">
    <location>
        <begin position="38"/>
        <end position="160"/>
    </location>
</feature>
<keyword evidence="2" id="KW-0001">2Fe-2S</keyword>
<dbReference type="InterPro" id="IPR001663">
    <property type="entry name" value="Rng_hydr_dOase-A"/>
</dbReference>
<dbReference type="CDD" id="cd08884">
    <property type="entry name" value="RHO_alpha_C_GbcA-like"/>
    <property type="match status" value="1"/>
</dbReference>
<comment type="cofactor">
    <cofactor evidence="1">
        <name>Fe cation</name>
        <dbReference type="ChEBI" id="CHEBI:24875"/>
    </cofactor>
</comment>
<sequence>MSLASSQPVGLQATLPSSWYLEDRIYGLEKEHIFLREWFCAGRESDVAAPGSHLVVELFGQSVIVVRTQEGGLRAFYNVCRHRGAELCTRAGLEARPGRADLRGGVVGRNLIRCAYHSWAYDFEGDLVAAPHLVAAPGFRKEDFSLHPVGVDTWGGFLFLNFTPAEAPPLMSVLGPMAERIARYPLADLRVGASLHYEVEANWKVIAENYNECYHCAGVHPELCSVVPAFRENGGAMLDWERGIPHRDGAYTFTATGTTTRRPFPGLDADELVRHKGELVYPNLMASLACDHAACFVLTPKGPSRTDIECLFLFEPSEIEKPGFDPSDAVDFWDLVNRQDWSVCERVQRGMANRVHQSGFYAPMEDWNLDIRRYVTDRIGDYV</sequence>
<dbReference type="GO" id="GO:0005506">
    <property type="term" value="F:iron ion binding"/>
    <property type="evidence" value="ECO:0007669"/>
    <property type="project" value="InterPro"/>
</dbReference>
<evidence type="ECO:0000259" key="7">
    <source>
        <dbReference type="PROSITE" id="PS51296"/>
    </source>
</evidence>